<reference evidence="4" key="1">
    <citation type="submission" date="2022-07" db="EMBL/GenBank/DDBJ databases">
        <title>Fungi with potential for degradation of polypropylene.</title>
        <authorList>
            <person name="Gostincar C."/>
        </authorList>
    </citation>
    <scope>NUCLEOTIDE SEQUENCE</scope>
    <source>
        <strain evidence="4">EXF-13308</strain>
    </source>
</reference>
<feature type="region of interest" description="Disordered" evidence="2">
    <location>
        <begin position="399"/>
        <end position="423"/>
    </location>
</feature>
<evidence type="ECO:0000313" key="5">
    <source>
        <dbReference type="Proteomes" id="UP001174694"/>
    </source>
</evidence>
<feature type="region of interest" description="Disordered" evidence="2">
    <location>
        <begin position="700"/>
        <end position="719"/>
    </location>
</feature>
<feature type="compositionally biased region" description="Polar residues" evidence="2">
    <location>
        <begin position="1088"/>
        <end position="1102"/>
    </location>
</feature>
<dbReference type="PANTHER" id="PTHR13037:SF24">
    <property type="entry name" value="POLYCOMB PROTEIN PCL-RELATED"/>
    <property type="match status" value="1"/>
</dbReference>
<feature type="compositionally biased region" description="Basic and acidic residues" evidence="2">
    <location>
        <begin position="1440"/>
        <end position="1450"/>
    </location>
</feature>
<feature type="region of interest" description="Disordered" evidence="2">
    <location>
        <begin position="1659"/>
        <end position="1703"/>
    </location>
</feature>
<proteinExistence type="predicted"/>
<feature type="region of interest" description="Disordered" evidence="2">
    <location>
        <begin position="1538"/>
        <end position="1557"/>
    </location>
</feature>
<feature type="transmembrane region" description="Helical" evidence="3">
    <location>
        <begin position="143"/>
        <end position="168"/>
    </location>
</feature>
<comment type="caution">
    <text evidence="4">The sequence shown here is derived from an EMBL/GenBank/DDBJ whole genome shotgun (WGS) entry which is preliminary data.</text>
</comment>
<feature type="transmembrane region" description="Helical" evidence="3">
    <location>
        <begin position="221"/>
        <end position="242"/>
    </location>
</feature>
<name>A0AA38RZX1_9PEZI</name>
<feature type="region of interest" description="Disordered" evidence="2">
    <location>
        <begin position="465"/>
        <end position="570"/>
    </location>
</feature>
<evidence type="ECO:0000313" key="4">
    <source>
        <dbReference type="EMBL" id="KAJ9151418.1"/>
    </source>
</evidence>
<feature type="compositionally biased region" description="Basic and acidic residues" evidence="2">
    <location>
        <begin position="1476"/>
        <end position="1501"/>
    </location>
</feature>
<dbReference type="EMBL" id="JANBVO010000006">
    <property type="protein sequence ID" value="KAJ9151418.1"/>
    <property type="molecule type" value="Genomic_DNA"/>
</dbReference>
<dbReference type="Proteomes" id="UP001174694">
    <property type="component" value="Unassembled WGS sequence"/>
</dbReference>
<gene>
    <name evidence="4" type="ORF">NKR23_g3241</name>
</gene>
<protein>
    <submittedName>
        <fullName evidence="4">Uncharacterized protein</fullName>
    </submittedName>
</protein>
<feature type="region of interest" description="Disordered" evidence="2">
    <location>
        <begin position="938"/>
        <end position="965"/>
    </location>
</feature>
<keyword evidence="5" id="KW-1185">Reference proteome</keyword>
<feature type="transmembrane region" description="Helical" evidence="3">
    <location>
        <begin position="41"/>
        <end position="59"/>
    </location>
</feature>
<keyword evidence="3" id="KW-1133">Transmembrane helix</keyword>
<evidence type="ECO:0000256" key="3">
    <source>
        <dbReference type="SAM" id="Phobius"/>
    </source>
</evidence>
<feature type="compositionally biased region" description="Polar residues" evidence="2">
    <location>
        <begin position="547"/>
        <end position="558"/>
    </location>
</feature>
<evidence type="ECO:0000256" key="2">
    <source>
        <dbReference type="SAM" id="MobiDB-lite"/>
    </source>
</evidence>
<feature type="region of interest" description="Disordered" evidence="2">
    <location>
        <begin position="1916"/>
        <end position="1957"/>
    </location>
</feature>
<feature type="compositionally biased region" description="Low complexity" evidence="2">
    <location>
        <begin position="2032"/>
        <end position="2054"/>
    </location>
</feature>
<feature type="region of interest" description="Disordered" evidence="2">
    <location>
        <begin position="1075"/>
        <end position="1107"/>
    </location>
</feature>
<dbReference type="PANTHER" id="PTHR13037">
    <property type="entry name" value="FORMIN"/>
    <property type="match status" value="1"/>
</dbReference>
<feature type="region of interest" description="Disordered" evidence="2">
    <location>
        <begin position="806"/>
        <end position="839"/>
    </location>
</feature>
<feature type="transmembrane region" description="Helical" evidence="3">
    <location>
        <begin position="111"/>
        <end position="131"/>
    </location>
</feature>
<feature type="compositionally biased region" description="Pro residues" evidence="2">
    <location>
        <begin position="668"/>
        <end position="677"/>
    </location>
</feature>
<feature type="region of interest" description="Disordered" evidence="2">
    <location>
        <begin position="1262"/>
        <end position="1312"/>
    </location>
</feature>
<feature type="region of interest" description="Disordered" evidence="2">
    <location>
        <begin position="725"/>
        <end position="758"/>
    </location>
</feature>
<feature type="region of interest" description="Disordered" evidence="2">
    <location>
        <begin position="1437"/>
        <end position="1510"/>
    </location>
</feature>
<feature type="region of interest" description="Disordered" evidence="2">
    <location>
        <begin position="612"/>
        <end position="693"/>
    </location>
</feature>
<feature type="compositionally biased region" description="Low complexity" evidence="2">
    <location>
        <begin position="746"/>
        <end position="758"/>
    </location>
</feature>
<feature type="compositionally biased region" description="Polar residues" evidence="2">
    <location>
        <begin position="1662"/>
        <end position="1672"/>
    </location>
</feature>
<feature type="region of interest" description="Disordered" evidence="2">
    <location>
        <begin position="1783"/>
        <end position="1807"/>
    </location>
</feature>
<keyword evidence="3" id="KW-0472">Membrane</keyword>
<keyword evidence="3" id="KW-0812">Transmembrane</keyword>
<feature type="region of interest" description="Disordered" evidence="2">
    <location>
        <begin position="1992"/>
        <end position="2116"/>
    </location>
</feature>
<sequence length="2116" mass="230885">MAIQGATQALIAAFAFGIVVNAASAALFLNVKGQGPALRDGLRLVLITFFLSSALWAQVDFITTLINTDATSSCQIAIVFTTLFDQLARFSIEQCLLWAINGGAGASTGQMIAQGLVAARFILGGVFVGLSRPQFKPVCVPTSSVLPVAIVVVALDAVIIATLAGRAFSVGIVKSVRENGPESGRGKAILLVIVGVAVWTGTSVAMLLGSRDIELVFRTTVPAAGLSILILVVTFASGVLVVHKDSRPARLPEAPSPRRINISRDISTSDSVDYPPSRYEDLKREQVMSVTAFVQPREAPAPMSDRNGLVTTISGPVSGISGLPVKGELFPPMRENVEPRRVDVRPQNKQKKGLLDMKGGSASARIVISNPVLQEGNGRNPLDKIQTIDLEEAARADRERRAAQRQSTTLIAQRPAPQPPSMPLEEAVKRSISTKRKVVASTASQPNATASMDWSGLMAAASTTSAQLSPGVEEIRRRSPRQPPVALEKAPAAVRPSSPPQQPTQRAASPPQQPAGPVRPQIRPSRQRLPSPKTPPPEPTKTPLQRRPTTGLPNNPRAQTVRKLSDETGRQRQQTIMFVNDIVYNDPTLVESVMNDASEKALKAAIPATPATADSVVNRPRPIPRKSDKDRATFYAAEASPGHRRSRSIGSLPSRKSILKSQPGSPTQLPPLPPPPKSAGNPARPQPNDTKSMTFDEKMNLFFPAPPGGAGAGTRRSSVPEVPALPATFLGSSPTESDNESRSQRTRNSNRTTKTSIRTENILDVDNVDELPQRDVSNLNSEYRLSPSTYKDIADEMGRSWLPSFREDGSQGPIRSANKRASSPVIPVRESSVTAETASHDDEITTNWGSVHSPIAARNLAMAVQNARTTYIQKGERGDSAPRIVSEVSSFGGELTVMLDTSVPHDMGEPRGSWLLDDETIARAERASQIQWHRRVGDECPSFSDRKSKTKSRRIPPTPLLLNGKPSANKQAVLIQAAEPSPLESPEAALKVIQAQLRKLDQPNRDSAGSEGQRIALLENLEMEMGQQESHWLQLQHDMSRDSISTLQTSPTVESRRTSVNTATIPKEVSVKTIANERRHSRRARLLSGSSTAPKENSSQGPEVSRANLWKQRLAEAQTEYMDNVVDIVGKRKMNFLTVSKAELGSPTPPDTDESDQEYEVKQSIDSVLSQGHFKPAAKTLWTAPSPVRNNTSGLMWTPPIKLAIVLVGNVELPGLSVRPASRKESSPLEITSDRLWQKPRTDLSHTLPGLWIPPYMRAQALARASSQKEPQHSRQRAPPPRPLTQRPPRRSRRVTMLPDILESPEPLPDKRGTLGIFQFPWGERSDTASVQPKPAMFMAMPGTMTSGGPAINAALEARAKQLEADEYSSSFFDDYDEEVDSDAVGEESDDDFDETTLWEIASLLKTENVPSKNSMFPPALPESVVDDYITEIPFEDEGDVSRVAEDDRPQPLAPQKPLWTARREKKRGSHGKGLPHPDDETWKSYDNTKETSRATPRKSEAGSIESTTLWRPAAAEMEPSEAAMWSPRSALWVFRKQKQKGDHGKGLPQPDPTTWERYDSTKETIRAQPRPAAQQPVIESTGLWKQTTVEMRSSEFGVWSPKSALWVASMEKKKGSHGKGLPHPDEQTWGAYDNVKSTARAKPRRAGPAVIASDRLWRLSPSETSPRTSPMWSPEKPTSPAPSRIPRPVQEHGNPVKSNNPALWLAPAVPRDQTRGLFNAASGRSQFRTTTAAPAALEMARKPRSAGQKPLDRLISTTLWVAEPATRVDRSWIHAALEASPRSKHTRIPAPKAGSERKEIPLRRQHRPTVAVRADWDAALQEAIAASYPSRPVLRRIAASAADWDAALREAISSSYLPSFDASTRHPVFAASSLATTVECFHPAATGYTHSVAAVHPCFFGSLALTCPPEHVHPAMSSPAATAVRQTARRPSVGRESRIPTSTRDRSRSRPPRAEDITAAVPEIPAAIMAQIEALEQERLFAERFARRSLGADASPSPTPAAEQMPEVPTRLWTKPAEPTGADAGAMWDPQQQQQQTLPKAPSSPVAASPAPSRKNQRRAESLADLEPVGEQAMWTRAEGEERQRRQRAARSGGDKDWLDEGVVQKRGSRIQLRY</sequence>
<feature type="transmembrane region" description="Helical" evidence="3">
    <location>
        <begin position="188"/>
        <end position="209"/>
    </location>
</feature>
<keyword evidence="1" id="KW-0945">Host-virus interaction</keyword>
<evidence type="ECO:0000256" key="1">
    <source>
        <dbReference type="ARBA" id="ARBA00022581"/>
    </source>
</evidence>
<accession>A0AA38RZX1</accession>
<feature type="compositionally biased region" description="Basic and acidic residues" evidence="2">
    <location>
        <begin position="1934"/>
        <end position="1957"/>
    </location>
</feature>
<feature type="transmembrane region" description="Helical" evidence="3">
    <location>
        <begin position="6"/>
        <end position="29"/>
    </location>
</feature>
<organism evidence="4 5">
    <name type="scientific">Pleurostoma richardsiae</name>
    <dbReference type="NCBI Taxonomy" id="41990"/>
    <lineage>
        <taxon>Eukaryota</taxon>
        <taxon>Fungi</taxon>
        <taxon>Dikarya</taxon>
        <taxon>Ascomycota</taxon>
        <taxon>Pezizomycotina</taxon>
        <taxon>Sordariomycetes</taxon>
        <taxon>Sordariomycetidae</taxon>
        <taxon>Calosphaeriales</taxon>
        <taxon>Pleurostomataceae</taxon>
        <taxon>Pleurostoma</taxon>
    </lineage>
</organism>